<evidence type="ECO:0000313" key="3">
    <source>
        <dbReference type="Proteomes" id="UP000614410"/>
    </source>
</evidence>
<sequence length="352" mass="36888">MAVVTLGTAILVVVIAITIGSGKRAPQPAPPSVAPTPTGPQRLTGPFPGARALTAMAYDSYRHEVVLFGGSAGSGQLDDTWTLHGRTWSTRHPSVHPGPLDVELMAYDDRTHTCLLVGSPGLQGPAQTWSWDGTTWTRLADLLITDVEGPQAFAFDPVSGHALLLSSLKPATGSGSATRMWMWDGHTWALGRPPSAFADTAGEARLATVGTGPSGRTGRGVLALLEDGRGSHMTWLWDGVTWSQRASGGTLSYDPQLSSTMAEDPTTGDVVLIAAADSGRRDGQTWLWDGATWRAGVAAPLATSAYRGTFVLSDTNSSHAIVIGETASGSQVDVLDVLWTFDGRGWVSSSAA</sequence>
<dbReference type="EMBL" id="JAEKNN010000054">
    <property type="protein sequence ID" value="MBJ7610062.1"/>
    <property type="molecule type" value="Genomic_DNA"/>
</dbReference>
<name>A0A934KLV8_9BACT</name>
<feature type="compositionally biased region" description="Pro residues" evidence="1">
    <location>
        <begin position="27"/>
        <end position="38"/>
    </location>
</feature>
<dbReference type="AlphaFoldDB" id="A0A934KLV8"/>
<accession>A0A934KLV8</accession>
<proteinExistence type="predicted"/>
<gene>
    <name evidence="2" type="ORF">JF887_11625</name>
</gene>
<feature type="region of interest" description="Disordered" evidence="1">
    <location>
        <begin position="22"/>
        <end position="44"/>
    </location>
</feature>
<protein>
    <submittedName>
        <fullName evidence="2">Uncharacterized protein</fullName>
    </submittedName>
</protein>
<organism evidence="2 3">
    <name type="scientific">Candidatus Amunia macphersoniae</name>
    <dbReference type="NCBI Taxonomy" id="3127014"/>
    <lineage>
        <taxon>Bacteria</taxon>
        <taxon>Bacillati</taxon>
        <taxon>Candidatus Dormiibacterota</taxon>
        <taxon>Candidatus Dormibacteria</taxon>
        <taxon>Candidatus Aeolococcales</taxon>
        <taxon>Candidatus Aeolococcaceae</taxon>
        <taxon>Candidatus Amunia</taxon>
    </lineage>
</organism>
<reference evidence="2 3" key="1">
    <citation type="submission" date="2020-10" db="EMBL/GenBank/DDBJ databases">
        <title>Ca. Dormibacterota MAGs.</title>
        <authorList>
            <person name="Montgomery K."/>
        </authorList>
    </citation>
    <scope>NUCLEOTIDE SEQUENCE [LARGE SCALE GENOMIC DNA]</scope>
    <source>
        <strain evidence="2">Mitchell_Peninsula_5</strain>
    </source>
</reference>
<comment type="caution">
    <text evidence="2">The sequence shown here is derived from an EMBL/GenBank/DDBJ whole genome shotgun (WGS) entry which is preliminary data.</text>
</comment>
<evidence type="ECO:0000256" key="1">
    <source>
        <dbReference type="SAM" id="MobiDB-lite"/>
    </source>
</evidence>
<dbReference type="Proteomes" id="UP000614410">
    <property type="component" value="Unassembled WGS sequence"/>
</dbReference>
<evidence type="ECO:0000313" key="2">
    <source>
        <dbReference type="EMBL" id="MBJ7610062.1"/>
    </source>
</evidence>